<dbReference type="Proteomes" id="UP001164250">
    <property type="component" value="Chromosome 10"/>
</dbReference>
<proteinExistence type="predicted"/>
<reference evidence="2" key="1">
    <citation type="journal article" date="2023" name="G3 (Bethesda)">
        <title>Genome assembly and association tests identify interacting loci associated with vigor, precocity, and sex in interspecific pistachio rootstocks.</title>
        <authorList>
            <person name="Palmer W."/>
            <person name="Jacygrad E."/>
            <person name="Sagayaradj S."/>
            <person name="Cavanaugh K."/>
            <person name="Han R."/>
            <person name="Bertier L."/>
            <person name="Beede B."/>
            <person name="Kafkas S."/>
            <person name="Golino D."/>
            <person name="Preece J."/>
            <person name="Michelmore R."/>
        </authorList>
    </citation>
    <scope>NUCLEOTIDE SEQUENCE [LARGE SCALE GENOMIC DNA]</scope>
</reference>
<comment type="caution">
    <text evidence="1">The sequence shown here is derived from an EMBL/GenBank/DDBJ whole genome shotgun (WGS) entry which is preliminary data.</text>
</comment>
<dbReference type="EMBL" id="CM047906">
    <property type="protein sequence ID" value="KAJ0085858.1"/>
    <property type="molecule type" value="Genomic_DNA"/>
</dbReference>
<gene>
    <name evidence="1" type="ORF">Patl1_08002</name>
</gene>
<organism evidence="1 2">
    <name type="scientific">Pistacia atlantica</name>
    <dbReference type="NCBI Taxonomy" id="434234"/>
    <lineage>
        <taxon>Eukaryota</taxon>
        <taxon>Viridiplantae</taxon>
        <taxon>Streptophyta</taxon>
        <taxon>Embryophyta</taxon>
        <taxon>Tracheophyta</taxon>
        <taxon>Spermatophyta</taxon>
        <taxon>Magnoliopsida</taxon>
        <taxon>eudicotyledons</taxon>
        <taxon>Gunneridae</taxon>
        <taxon>Pentapetalae</taxon>
        <taxon>rosids</taxon>
        <taxon>malvids</taxon>
        <taxon>Sapindales</taxon>
        <taxon>Anacardiaceae</taxon>
        <taxon>Pistacia</taxon>
    </lineage>
</organism>
<name>A0ACC1AHT5_9ROSI</name>
<sequence length="49" mass="5482">MRLRRWEASPVEYATGLWEVACLCPTTVGRFEQMFVKIAVPAAAALQTL</sequence>
<keyword evidence="2" id="KW-1185">Reference proteome</keyword>
<accession>A0ACC1AHT5</accession>
<evidence type="ECO:0000313" key="1">
    <source>
        <dbReference type="EMBL" id="KAJ0085858.1"/>
    </source>
</evidence>
<evidence type="ECO:0000313" key="2">
    <source>
        <dbReference type="Proteomes" id="UP001164250"/>
    </source>
</evidence>
<protein>
    <submittedName>
        <fullName evidence="1">Uncharacterized protein</fullName>
    </submittedName>
</protein>